<keyword evidence="2" id="KW-0808">Transferase</keyword>
<dbReference type="Proteomes" id="UP000054144">
    <property type="component" value="Unassembled WGS sequence"/>
</dbReference>
<dbReference type="SUPFAM" id="SSF56112">
    <property type="entry name" value="Protein kinase-like (PK-like)"/>
    <property type="match status" value="1"/>
</dbReference>
<evidence type="ECO:0000313" key="2">
    <source>
        <dbReference type="EMBL" id="KIY51200.1"/>
    </source>
</evidence>
<dbReference type="InterPro" id="IPR051678">
    <property type="entry name" value="AGP_Transferase"/>
</dbReference>
<dbReference type="PANTHER" id="PTHR21310">
    <property type="entry name" value="AMINOGLYCOSIDE PHOSPHOTRANSFERASE-RELATED-RELATED"/>
    <property type="match status" value="1"/>
</dbReference>
<accession>A0A0D7AH80</accession>
<dbReference type="CDD" id="cd05120">
    <property type="entry name" value="APH_ChoK_like"/>
    <property type="match status" value="1"/>
</dbReference>
<dbReference type="PANTHER" id="PTHR21310:SF15">
    <property type="entry name" value="AMINOGLYCOSIDE PHOSPHOTRANSFERASE DOMAIN-CONTAINING PROTEIN"/>
    <property type="match status" value="1"/>
</dbReference>
<proteinExistence type="predicted"/>
<dbReference type="Pfam" id="PF01636">
    <property type="entry name" value="APH"/>
    <property type="match status" value="1"/>
</dbReference>
<dbReference type="InterPro" id="IPR002575">
    <property type="entry name" value="Aminoglycoside_PTrfase"/>
</dbReference>
<name>A0A0D7AH80_9AGAR</name>
<organism evidence="2 3">
    <name type="scientific">Fistulina hepatica ATCC 64428</name>
    <dbReference type="NCBI Taxonomy" id="1128425"/>
    <lineage>
        <taxon>Eukaryota</taxon>
        <taxon>Fungi</taxon>
        <taxon>Dikarya</taxon>
        <taxon>Basidiomycota</taxon>
        <taxon>Agaricomycotina</taxon>
        <taxon>Agaricomycetes</taxon>
        <taxon>Agaricomycetidae</taxon>
        <taxon>Agaricales</taxon>
        <taxon>Fistulinaceae</taxon>
        <taxon>Fistulina</taxon>
    </lineage>
</organism>
<dbReference type="OrthoDB" id="8300194at2759"/>
<protein>
    <submittedName>
        <fullName evidence="2">Kinase-like protein</fullName>
    </submittedName>
</protein>
<keyword evidence="2" id="KW-0418">Kinase</keyword>
<reference evidence="2 3" key="1">
    <citation type="journal article" date="2015" name="Fungal Genet. Biol.">
        <title>Evolution of novel wood decay mechanisms in Agaricales revealed by the genome sequences of Fistulina hepatica and Cylindrobasidium torrendii.</title>
        <authorList>
            <person name="Floudas D."/>
            <person name="Held B.W."/>
            <person name="Riley R."/>
            <person name="Nagy L.G."/>
            <person name="Koehler G."/>
            <person name="Ransdell A.S."/>
            <person name="Younus H."/>
            <person name="Chow J."/>
            <person name="Chiniquy J."/>
            <person name="Lipzen A."/>
            <person name="Tritt A."/>
            <person name="Sun H."/>
            <person name="Haridas S."/>
            <person name="LaButti K."/>
            <person name="Ohm R.A."/>
            <person name="Kues U."/>
            <person name="Blanchette R.A."/>
            <person name="Grigoriev I.V."/>
            <person name="Minto R.E."/>
            <person name="Hibbett D.S."/>
        </authorList>
    </citation>
    <scope>NUCLEOTIDE SEQUENCE [LARGE SCALE GENOMIC DNA]</scope>
    <source>
        <strain evidence="2 3">ATCC 64428</strain>
    </source>
</reference>
<dbReference type="EMBL" id="KN881666">
    <property type="protein sequence ID" value="KIY51200.1"/>
    <property type="molecule type" value="Genomic_DNA"/>
</dbReference>
<dbReference type="GO" id="GO:0016301">
    <property type="term" value="F:kinase activity"/>
    <property type="evidence" value="ECO:0007669"/>
    <property type="project" value="UniProtKB-KW"/>
</dbReference>
<dbReference type="Gene3D" id="3.90.1200.10">
    <property type="match status" value="1"/>
</dbReference>
<evidence type="ECO:0000313" key="3">
    <source>
        <dbReference type="Proteomes" id="UP000054144"/>
    </source>
</evidence>
<gene>
    <name evidence="2" type="ORF">FISHEDRAFT_37315</name>
</gene>
<dbReference type="AlphaFoldDB" id="A0A0D7AH80"/>
<dbReference type="InterPro" id="IPR011009">
    <property type="entry name" value="Kinase-like_dom_sf"/>
</dbReference>
<evidence type="ECO:0000259" key="1">
    <source>
        <dbReference type="Pfam" id="PF01636"/>
    </source>
</evidence>
<keyword evidence="3" id="KW-1185">Reference proteome</keyword>
<feature type="domain" description="Aminoglycoside phosphotransferase" evidence="1">
    <location>
        <begin position="2"/>
        <end position="192"/>
    </location>
</feature>
<sequence length="227" mass="26466">MEYENLRFLYESTNIPIPRPICWFNVPFGPVEVRWGYLLMSRMPGRPLSESWLILSHADKYVIIQQLATYMRQLRSIPPPPNPLIGSVGGRPVRCFRLTALNPVGPFHDEAHLNRHLRGPRSSQMPPTVMQTHAKRHALVFSHNDLFPQNILVEGTKITAIVDWESSGWFPEHFEYCCQRYAVCDDFDADWASFVPEFLDEWEEEVQADEAIKKVYESFRVTWDTVE</sequence>